<accession>A0A3R7INV7</accession>
<feature type="signal peptide" evidence="2">
    <location>
        <begin position="1"/>
        <end position="36"/>
    </location>
</feature>
<evidence type="ECO:0000313" key="4">
    <source>
        <dbReference type="Proteomes" id="UP000028058"/>
    </source>
</evidence>
<proteinExistence type="predicted"/>
<reference evidence="3 4" key="1">
    <citation type="journal article" date="2014" name="Genome Announc.">
        <title>Draft Genome Sequence of Streptomyces fradiae ATCC 19609, a Strain Highly Sensitive to Antibiotics.</title>
        <authorList>
            <person name="Bekker O.B."/>
            <person name="Klimina K.M."/>
            <person name="Vatlin A.A."/>
            <person name="Zakharevich N.V."/>
            <person name="Kasianov A.S."/>
            <person name="Danilenko V.N."/>
        </authorList>
    </citation>
    <scope>NUCLEOTIDE SEQUENCE [LARGE SCALE GENOMIC DNA]</scope>
    <source>
        <strain evidence="3 4">ATCC 19609</strain>
    </source>
</reference>
<evidence type="ECO:0000256" key="2">
    <source>
        <dbReference type="SAM" id="SignalP"/>
    </source>
</evidence>
<sequence>MYRMHGMCHSTGLRRAALTGAAALTALALTAGTASALPAAPEDSRSPRDAQGTGATQNPHGAEAPQNPQNARTAQGRTVSFRTHRAGAYFYHFRERLVVSDYKADGYGARAYLTWGSRRASVYAGGGRNSTDEKDLSIKEGTPVWLQLCTTKRGKNLRCTKTRKGYA</sequence>
<feature type="region of interest" description="Disordered" evidence="1">
    <location>
        <begin position="37"/>
        <end position="77"/>
    </location>
</feature>
<organism evidence="3 4">
    <name type="scientific">Streptomyces xinghaiensis</name>
    <dbReference type="NCBI Taxonomy" id="1038928"/>
    <lineage>
        <taxon>Bacteria</taxon>
        <taxon>Bacillati</taxon>
        <taxon>Actinomycetota</taxon>
        <taxon>Actinomycetes</taxon>
        <taxon>Kitasatosporales</taxon>
        <taxon>Streptomycetaceae</taxon>
        <taxon>Streptomyces</taxon>
    </lineage>
</organism>
<dbReference type="AlphaFoldDB" id="A0A3R7INV7"/>
<dbReference type="Proteomes" id="UP000028058">
    <property type="component" value="Unassembled WGS sequence"/>
</dbReference>
<keyword evidence="4" id="KW-1185">Reference proteome</keyword>
<feature type="compositionally biased region" description="Polar residues" evidence="1">
    <location>
        <begin position="66"/>
        <end position="77"/>
    </location>
</feature>
<evidence type="ECO:0000256" key="1">
    <source>
        <dbReference type="SAM" id="MobiDB-lite"/>
    </source>
</evidence>
<comment type="caution">
    <text evidence="3">The sequence shown here is derived from an EMBL/GenBank/DDBJ whole genome shotgun (WGS) entry which is preliminary data.</text>
</comment>
<dbReference type="OrthoDB" id="3638704at2"/>
<evidence type="ECO:0000313" key="3">
    <source>
        <dbReference type="EMBL" id="RKM92861.1"/>
    </source>
</evidence>
<dbReference type="EMBL" id="JNAD02000012">
    <property type="protein sequence ID" value="RKM92861.1"/>
    <property type="molecule type" value="Genomic_DNA"/>
</dbReference>
<feature type="chain" id="PRO_5043188326" evidence="2">
    <location>
        <begin position="37"/>
        <end position="167"/>
    </location>
</feature>
<keyword evidence="2" id="KW-0732">Signal</keyword>
<name>A0A3R7INV7_9ACTN</name>
<dbReference type="RefSeq" id="WP_043464176.1">
    <property type="nucleotide sequence ID" value="NZ_CP134822.1"/>
</dbReference>
<protein>
    <submittedName>
        <fullName evidence="3">Uncharacterized protein</fullName>
    </submittedName>
</protein>
<gene>
    <name evidence="3" type="ORF">SFRA_023415</name>
</gene>